<organism evidence="1 2">
    <name type="scientific">Hymenobacter cavernae</name>
    <dbReference type="NCBI Taxonomy" id="2044852"/>
    <lineage>
        <taxon>Bacteria</taxon>
        <taxon>Pseudomonadati</taxon>
        <taxon>Bacteroidota</taxon>
        <taxon>Cytophagia</taxon>
        <taxon>Cytophagales</taxon>
        <taxon>Hymenobacteraceae</taxon>
        <taxon>Hymenobacter</taxon>
    </lineage>
</organism>
<proteinExistence type="predicted"/>
<comment type="caution">
    <text evidence="1">The sequence shown here is derived from an EMBL/GenBank/DDBJ whole genome shotgun (WGS) entry which is preliminary data.</text>
</comment>
<evidence type="ECO:0000313" key="1">
    <source>
        <dbReference type="EMBL" id="GGF15427.1"/>
    </source>
</evidence>
<dbReference type="RefSeq" id="WP_188814691.1">
    <property type="nucleotide sequence ID" value="NZ_BMHT01000005.1"/>
</dbReference>
<reference evidence="2" key="1">
    <citation type="journal article" date="2019" name="Int. J. Syst. Evol. Microbiol.">
        <title>The Global Catalogue of Microorganisms (GCM) 10K type strain sequencing project: providing services to taxonomists for standard genome sequencing and annotation.</title>
        <authorList>
            <consortium name="The Broad Institute Genomics Platform"/>
            <consortium name="The Broad Institute Genome Sequencing Center for Infectious Disease"/>
            <person name="Wu L."/>
            <person name="Ma J."/>
        </authorList>
    </citation>
    <scope>NUCLEOTIDE SEQUENCE [LARGE SCALE GENOMIC DNA]</scope>
    <source>
        <strain evidence="2">CGMCC 1.15197</strain>
    </source>
</reference>
<dbReference type="EMBL" id="BMHT01000005">
    <property type="protein sequence ID" value="GGF15427.1"/>
    <property type="molecule type" value="Genomic_DNA"/>
</dbReference>
<sequence>MPGKELIMRESGDQLLNPTGAGIRYTSVKDDTVGGDSNGNGAANAPASGDWQGIYVAAAPGQWMQWSNIAYDSH</sequence>
<keyword evidence="2" id="KW-1185">Reference proteome</keyword>
<name>A0ABQ1UFC9_9BACT</name>
<evidence type="ECO:0000313" key="2">
    <source>
        <dbReference type="Proteomes" id="UP000632273"/>
    </source>
</evidence>
<gene>
    <name evidence="1" type="ORF">GCM10011383_28400</name>
</gene>
<accession>A0ABQ1UFC9</accession>
<dbReference type="Proteomes" id="UP000632273">
    <property type="component" value="Unassembled WGS sequence"/>
</dbReference>
<protein>
    <submittedName>
        <fullName evidence="1">Uncharacterized protein</fullName>
    </submittedName>
</protein>